<dbReference type="AlphaFoldDB" id="A0A843U7Y7"/>
<dbReference type="Pfam" id="PF02364">
    <property type="entry name" value="Glucan_synthase"/>
    <property type="match status" value="1"/>
</dbReference>
<name>A0A843U7Y7_COLES</name>
<evidence type="ECO:0000313" key="3">
    <source>
        <dbReference type="Proteomes" id="UP000652761"/>
    </source>
</evidence>
<feature type="non-terminal residue" evidence="2">
    <location>
        <position position="97"/>
    </location>
</feature>
<dbReference type="PANTHER" id="PTHR12741">
    <property type="entry name" value="LYST-INTERACTING PROTEIN LIP5 DOPAMINE RESPONSIVE PROTEIN DRG-1"/>
    <property type="match status" value="1"/>
</dbReference>
<dbReference type="GO" id="GO:0003843">
    <property type="term" value="F:1,3-beta-D-glucan synthase activity"/>
    <property type="evidence" value="ECO:0007669"/>
    <property type="project" value="InterPro"/>
</dbReference>
<dbReference type="PANTHER" id="PTHR12741:SF67">
    <property type="entry name" value="CALLOSE SYNTHASE 10"/>
    <property type="match status" value="1"/>
</dbReference>
<protein>
    <recommendedName>
        <fullName evidence="1">Glycosyl transferase 48 domain-containing protein</fullName>
    </recommendedName>
</protein>
<evidence type="ECO:0000313" key="2">
    <source>
        <dbReference type="EMBL" id="MQL79708.1"/>
    </source>
</evidence>
<organism evidence="2 3">
    <name type="scientific">Colocasia esculenta</name>
    <name type="common">Wild taro</name>
    <name type="synonym">Arum esculentum</name>
    <dbReference type="NCBI Taxonomy" id="4460"/>
    <lineage>
        <taxon>Eukaryota</taxon>
        <taxon>Viridiplantae</taxon>
        <taxon>Streptophyta</taxon>
        <taxon>Embryophyta</taxon>
        <taxon>Tracheophyta</taxon>
        <taxon>Spermatophyta</taxon>
        <taxon>Magnoliopsida</taxon>
        <taxon>Liliopsida</taxon>
        <taxon>Araceae</taxon>
        <taxon>Aroideae</taxon>
        <taxon>Colocasieae</taxon>
        <taxon>Colocasia</taxon>
    </lineage>
</organism>
<dbReference type="GO" id="GO:0005886">
    <property type="term" value="C:plasma membrane"/>
    <property type="evidence" value="ECO:0007669"/>
    <property type="project" value="TreeGrafter"/>
</dbReference>
<gene>
    <name evidence="2" type="ORF">Taro_012155</name>
</gene>
<accession>A0A843U7Y7</accession>
<dbReference type="GO" id="GO:0000148">
    <property type="term" value="C:1,3-beta-D-glucan synthase complex"/>
    <property type="evidence" value="ECO:0007669"/>
    <property type="project" value="InterPro"/>
</dbReference>
<sequence length="97" mass="11010">LSTAESLQDSLSDSLELRFWASYRGQTLARTGMISYIRIEDGYSIADYINTEGYDQSPVSRAQADLKFTYVVSCQIYGQQKQKRSPEATDIALLMQR</sequence>
<proteinExistence type="predicted"/>
<comment type="caution">
    <text evidence="2">The sequence shown here is derived from an EMBL/GenBank/DDBJ whole genome shotgun (WGS) entry which is preliminary data.</text>
</comment>
<reference evidence="2" key="1">
    <citation type="submission" date="2017-07" db="EMBL/GenBank/DDBJ databases">
        <title>Taro Niue Genome Assembly and Annotation.</title>
        <authorList>
            <person name="Atibalentja N."/>
            <person name="Keating K."/>
            <person name="Fields C.J."/>
        </authorList>
    </citation>
    <scope>NUCLEOTIDE SEQUENCE</scope>
    <source>
        <strain evidence="2">Niue_2</strain>
        <tissue evidence="2">Leaf</tissue>
    </source>
</reference>
<keyword evidence="3" id="KW-1185">Reference proteome</keyword>
<evidence type="ECO:0000259" key="1">
    <source>
        <dbReference type="Pfam" id="PF02364"/>
    </source>
</evidence>
<dbReference type="Proteomes" id="UP000652761">
    <property type="component" value="Unassembled WGS sequence"/>
</dbReference>
<dbReference type="InterPro" id="IPR003440">
    <property type="entry name" value="Glyco_trans_48_dom"/>
</dbReference>
<dbReference type="OrthoDB" id="781146at2759"/>
<dbReference type="GO" id="GO:0006075">
    <property type="term" value="P:(1-&gt;3)-beta-D-glucan biosynthetic process"/>
    <property type="evidence" value="ECO:0007669"/>
    <property type="project" value="InterPro"/>
</dbReference>
<dbReference type="EMBL" id="NMUH01000472">
    <property type="protein sequence ID" value="MQL79708.1"/>
    <property type="molecule type" value="Genomic_DNA"/>
</dbReference>
<feature type="domain" description="Glycosyl transferase 48" evidence="1">
    <location>
        <begin position="13"/>
        <end position="93"/>
    </location>
</feature>